<accession>A0A1C2FZD5</accession>
<reference evidence="1 2" key="1">
    <citation type="submission" date="2018-02" db="EMBL/GenBank/DDBJ databases">
        <title>Insights into the biology of acidophilic members of the Acidiferrobacteraceae family derived from comparative genomic analyses.</title>
        <authorList>
            <person name="Issotta F."/>
            <person name="Thyssen C."/>
            <person name="Mena C."/>
            <person name="Moya A."/>
            <person name="Bellenberg S."/>
            <person name="Sproer C."/>
            <person name="Covarrubias P.C."/>
            <person name="Sand W."/>
            <person name="Quatrini R."/>
            <person name="Vera M."/>
        </authorList>
    </citation>
    <scope>NUCLEOTIDE SEQUENCE [LARGE SCALE GENOMIC DNA]</scope>
    <source>
        <strain evidence="2">m-1</strain>
    </source>
</reference>
<gene>
    <name evidence="1" type="ORF">C4900_15110</name>
</gene>
<dbReference type="EMBL" id="PSYR01000002">
    <property type="protein sequence ID" value="RCN57044.1"/>
    <property type="molecule type" value="Genomic_DNA"/>
</dbReference>
<evidence type="ECO:0000313" key="1">
    <source>
        <dbReference type="EMBL" id="RCN57044.1"/>
    </source>
</evidence>
<dbReference type="AlphaFoldDB" id="A0A1C2FZD5"/>
<name>A0A1C2FZD5_9GAMM</name>
<dbReference type="RefSeq" id="WP_065971521.1">
    <property type="nucleotide sequence ID" value="NZ_CP080624.1"/>
</dbReference>
<sequence length="394" mass="41072">MSGPIPETEANNATRVTSGPELSARQWQALARLADRYAALEEGAAGALGEAAAGAALKASGLWRDHDLTGLAEALLKAAEALRAAGLWDAIADGASPMRGAVQRALAPDTIDQIGPLILELRGELRAVRGLAARLDAWQALLAGPTGAALTTGVARLLEATRNTDVAGLGRDILRLVEALSETGTVGWLADNIGYLTDTITRLSSVTPMALEAMGPLLERARDDLGFAHRLAEMGRGLGDILAGPTGAAITATLADLSRWSHANDPAGLAQEVIELLGAWRDAGVFPVLREASGALADLTASWNRLRNADDGGAAAQTLFADTARGLDAWRRWRGAQVAEQTPASGGLKGLYRLLTDARVQDGLCEAATLLHALHEGRAQTNPPSRPTRGRDGA</sequence>
<comment type="caution">
    <text evidence="1">The sequence shown here is derived from an EMBL/GenBank/DDBJ whole genome shotgun (WGS) entry which is preliminary data.</text>
</comment>
<dbReference type="Proteomes" id="UP000253250">
    <property type="component" value="Unassembled WGS sequence"/>
</dbReference>
<evidence type="ECO:0000313" key="2">
    <source>
        <dbReference type="Proteomes" id="UP000253250"/>
    </source>
</evidence>
<organism evidence="1 2">
    <name type="scientific">Acidiferrobacter thiooxydans</name>
    <dbReference type="NCBI Taxonomy" id="163359"/>
    <lineage>
        <taxon>Bacteria</taxon>
        <taxon>Pseudomonadati</taxon>
        <taxon>Pseudomonadota</taxon>
        <taxon>Gammaproteobacteria</taxon>
        <taxon>Acidiferrobacterales</taxon>
        <taxon>Acidiferrobacteraceae</taxon>
        <taxon>Acidiferrobacter</taxon>
    </lineage>
</organism>
<dbReference type="OrthoDB" id="9946370at2"/>
<protein>
    <submittedName>
        <fullName evidence="1">Uncharacterized protein</fullName>
    </submittedName>
</protein>
<dbReference type="STRING" id="163359.A9R16_15455"/>
<proteinExistence type="predicted"/>
<keyword evidence="2" id="KW-1185">Reference proteome</keyword>